<dbReference type="AlphaFoldDB" id="A0A9W4XZ10"/>
<evidence type="ECO:0000313" key="1">
    <source>
        <dbReference type="EMBL" id="CAI6341032.1"/>
    </source>
</evidence>
<name>A0A9W4XZ10_9PLEO</name>
<organism evidence="1 2">
    <name type="scientific">Periconia digitata</name>
    <dbReference type="NCBI Taxonomy" id="1303443"/>
    <lineage>
        <taxon>Eukaryota</taxon>
        <taxon>Fungi</taxon>
        <taxon>Dikarya</taxon>
        <taxon>Ascomycota</taxon>
        <taxon>Pezizomycotina</taxon>
        <taxon>Dothideomycetes</taxon>
        <taxon>Pleosporomycetidae</taxon>
        <taxon>Pleosporales</taxon>
        <taxon>Massarineae</taxon>
        <taxon>Periconiaceae</taxon>
        <taxon>Periconia</taxon>
    </lineage>
</organism>
<protein>
    <submittedName>
        <fullName evidence="1">Uncharacterized protein</fullName>
    </submittedName>
</protein>
<gene>
    <name evidence="1" type="ORF">PDIGIT_LOCUS14220</name>
</gene>
<comment type="caution">
    <text evidence="1">The sequence shown here is derived from an EMBL/GenBank/DDBJ whole genome shotgun (WGS) entry which is preliminary data.</text>
</comment>
<sequence length="166" mass="18835">MISIRSANSSVAKCQCPARQIDQALRRSGSASWFWKASWKKAKTASRWPLCLLLRLDWQSMRRFCASTHLVAMFPRLLCEILVYGEDVDPSPDEEVGLRLQSVGLVEKACLSTPQQLHVPVGADLTQSPDQTRFRVVKANFLHLGNLERSQVHLPRYVAFASERIR</sequence>
<accession>A0A9W4XZ10</accession>
<keyword evidence="2" id="KW-1185">Reference proteome</keyword>
<dbReference type="Proteomes" id="UP001152607">
    <property type="component" value="Unassembled WGS sequence"/>
</dbReference>
<dbReference type="EMBL" id="CAOQHR010000011">
    <property type="protein sequence ID" value="CAI6341032.1"/>
    <property type="molecule type" value="Genomic_DNA"/>
</dbReference>
<proteinExistence type="predicted"/>
<reference evidence="1" key="1">
    <citation type="submission" date="2023-01" db="EMBL/GenBank/DDBJ databases">
        <authorList>
            <person name="Van Ghelder C."/>
            <person name="Rancurel C."/>
        </authorList>
    </citation>
    <scope>NUCLEOTIDE SEQUENCE</scope>
    <source>
        <strain evidence="1">CNCM I-4278</strain>
    </source>
</reference>
<evidence type="ECO:0000313" key="2">
    <source>
        <dbReference type="Proteomes" id="UP001152607"/>
    </source>
</evidence>